<evidence type="ECO:0000256" key="5">
    <source>
        <dbReference type="RuleBase" id="RU003330"/>
    </source>
</evidence>
<evidence type="ECO:0000313" key="7">
    <source>
        <dbReference type="EMBL" id="CAJ1953308.1"/>
    </source>
</evidence>
<evidence type="ECO:0000256" key="1">
    <source>
        <dbReference type="ARBA" id="ARBA00022679"/>
    </source>
</evidence>
<evidence type="ECO:0000256" key="4">
    <source>
        <dbReference type="ARBA" id="ARBA00022837"/>
    </source>
</evidence>
<sequence length="350" mass="39049">MIRTIANSCRSSHFSFERHSQILRSLQIQNVSGRTRHAARHFSNSNDGSSGTRTVSHRVSDISPEGSVDLPLGSKAFVDCDREAIMDLFHKFAVDCDVSGKYMDKERLGDLLRAIGENPDEATLDRLFTVADESGDGIIELDEFLRSSDIILGGSPASIILIVGGPGSGKGMLSKRLEEECGVVHLSSGDLLRDEVRRGTVLGNQVREIMEKGELVSSAVIVTLVRRIMRNHPGKRVLLDGFPRSQQNAEDLIELCGVPELALHLVCDDTYLIERIIKRGNEEKGTRDDDNIHTALTRLRTYHKYHHSTMEWLREQHIPVVNLDCSGSPENVWEQLSAIGRLMRPVARHK</sequence>
<keyword evidence="2" id="KW-0547">Nucleotide-binding</keyword>
<name>A0AAD2FU31_9STRA</name>
<dbReference type="PRINTS" id="PR00094">
    <property type="entry name" value="ADENYLTKNASE"/>
</dbReference>
<evidence type="ECO:0000259" key="6">
    <source>
        <dbReference type="PROSITE" id="PS50222"/>
    </source>
</evidence>
<keyword evidence="4" id="KW-0106">Calcium</keyword>
<dbReference type="AlphaFoldDB" id="A0AAD2FU31"/>
<keyword evidence="3 5" id="KW-0418">Kinase</keyword>
<dbReference type="PROSITE" id="PS00113">
    <property type="entry name" value="ADENYLATE_KINASE"/>
    <property type="match status" value="1"/>
</dbReference>
<accession>A0AAD2FU31</accession>
<dbReference type="GO" id="GO:0005509">
    <property type="term" value="F:calcium ion binding"/>
    <property type="evidence" value="ECO:0007669"/>
    <property type="project" value="InterPro"/>
</dbReference>
<dbReference type="Gene3D" id="3.40.50.300">
    <property type="entry name" value="P-loop containing nucleotide triphosphate hydrolases"/>
    <property type="match status" value="1"/>
</dbReference>
<comment type="similarity">
    <text evidence="5">Belongs to the adenylate kinase family.</text>
</comment>
<organism evidence="7 8">
    <name type="scientific">Cylindrotheca closterium</name>
    <dbReference type="NCBI Taxonomy" id="2856"/>
    <lineage>
        <taxon>Eukaryota</taxon>
        <taxon>Sar</taxon>
        <taxon>Stramenopiles</taxon>
        <taxon>Ochrophyta</taxon>
        <taxon>Bacillariophyta</taxon>
        <taxon>Bacillariophyceae</taxon>
        <taxon>Bacillariophycidae</taxon>
        <taxon>Bacillariales</taxon>
        <taxon>Bacillariaceae</taxon>
        <taxon>Cylindrotheca</taxon>
    </lineage>
</organism>
<evidence type="ECO:0000256" key="2">
    <source>
        <dbReference type="ARBA" id="ARBA00022741"/>
    </source>
</evidence>
<dbReference type="PROSITE" id="PS00018">
    <property type="entry name" value="EF_HAND_1"/>
    <property type="match status" value="1"/>
</dbReference>
<dbReference type="CDD" id="cd01428">
    <property type="entry name" value="ADK"/>
    <property type="match status" value="1"/>
</dbReference>
<reference evidence="7" key="1">
    <citation type="submission" date="2023-08" db="EMBL/GenBank/DDBJ databases">
        <authorList>
            <person name="Audoor S."/>
            <person name="Bilcke G."/>
        </authorList>
    </citation>
    <scope>NUCLEOTIDE SEQUENCE</scope>
</reference>
<keyword evidence="8" id="KW-1185">Reference proteome</keyword>
<dbReference type="SUPFAM" id="SSF52540">
    <property type="entry name" value="P-loop containing nucleoside triphosphate hydrolases"/>
    <property type="match status" value="1"/>
</dbReference>
<dbReference type="InterPro" id="IPR002048">
    <property type="entry name" value="EF_hand_dom"/>
</dbReference>
<dbReference type="HAMAP" id="MF_00235">
    <property type="entry name" value="Adenylate_kinase_Adk"/>
    <property type="match status" value="1"/>
</dbReference>
<protein>
    <recommendedName>
        <fullName evidence="6">EF-hand domain-containing protein</fullName>
    </recommendedName>
</protein>
<dbReference type="InterPro" id="IPR027417">
    <property type="entry name" value="P-loop_NTPase"/>
</dbReference>
<evidence type="ECO:0000256" key="3">
    <source>
        <dbReference type="ARBA" id="ARBA00022777"/>
    </source>
</evidence>
<dbReference type="PROSITE" id="PS50222">
    <property type="entry name" value="EF_HAND_2"/>
    <property type="match status" value="1"/>
</dbReference>
<dbReference type="InterPro" id="IPR000850">
    <property type="entry name" value="Adenylat/UMP-CMP_kin"/>
</dbReference>
<dbReference type="CDD" id="cd00051">
    <property type="entry name" value="EFh"/>
    <property type="match status" value="1"/>
</dbReference>
<dbReference type="Gene3D" id="1.10.238.10">
    <property type="entry name" value="EF-hand"/>
    <property type="match status" value="1"/>
</dbReference>
<comment type="caution">
    <text evidence="7">The sequence shown here is derived from an EMBL/GenBank/DDBJ whole genome shotgun (WGS) entry which is preliminary data.</text>
</comment>
<dbReference type="Pfam" id="PF00406">
    <property type="entry name" value="ADK"/>
    <property type="match status" value="1"/>
</dbReference>
<gene>
    <name evidence="7" type="ORF">CYCCA115_LOCUS13965</name>
</gene>
<dbReference type="EMBL" id="CAKOGP040001825">
    <property type="protein sequence ID" value="CAJ1953308.1"/>
    <property type="molecule type" value="Genomic_DNA"/>
</dbReference>
<evidence type="ECO:0000313" key="8">
    <source>
        <dbReference type="Proteomes" id="UP001295423"/>
    </source>
</evidence>
<dbReference type="InterPro" id="IPR033690">
    <property type="entry name" value="Adenylat_kinase_CS"/>
</dbReference>
<feature type="domain" description="EF-hand" evidence="6">
    <location>
        <begin position="119"/>
        <end position="154"/>
    </location>
</feature>
<proteinExistence type="inferred from homology"/>
<dbReference type="GO" id="GO:0006139">
    <property type="term" value="P:nucleobase-containing compound metabolic process"/>
    <property type="evidence" value="ECO:0007669"/>
    <property type="project" value="InterPro"/>
</dbReference>
<keyword evidence="1 5" id="KW-0808">Transferase</keyword>
<dbReference type="Proteomes" id="UP001295423">
    <property type="component" value="Unassembled WGS sequence"/>
</dbReference>
<dbReference type="InterPro" id="IPR018247">
    <property type="entry name" value="EF_Hand_1_Ca_BS"/>
</dbReference>
<dbReference type="GO" id="GO:0019205">
    <property type="term" value="F:nucleobase-containing compound kinase activity"/>
    <property type="evidence" value="ECO:0007669"/>
    <property type="project" value="InterPro"/>
</dbReference>
<dbReference type="SUPFAM" id="SSF47473">
    <property type="entry name" value="EF-hand"/>
    <property type="match status" value="1"/>
</dbReference>
<dbReference type="InterPro" id="IPR011992">
    <property type="entry name" value="EF-hand-dom_pair"/>
</dbReference>
<dbReference type="GO" id="GO:0005524">
    <property type="term" value="F:ATP binding"/>
    <property type="evidence" value="ECO:0007669"/>
    <property type="project" value="InterPro"/>
</dbReference>
<dbReference type="PANTHER" id="PTHR23359">
    <property type="entry name" value="NUCLEOTIDE KINASE"/>
    <property type="match status" value="1"/>
</dbReference>